<evidence type="ECO:0000259" key="8">
    <source>
        <dbReference type="Pfam" id="PF00149"/>
    </source>
</evidence>
<dbReference type="InterPro" id="IPR041796">
    <property type="entry name" value="Mre11_N"/>
</dbReference>
<dbReference type="GO" id="GO:0008408">
    <property type="term" value="F:3'-5' exonuclease activity"/>
    <property type="evidence" value="ECO:0007669"/>
    <property type="project" value="InterPro"/>
</dbReference>
<dbReference type="Gene3D" id="3.30.160.720">
    <property type="match status" value="1"/>
</dbReference>
<dbReference type="InterPro" id="IPR050535">
    <property type="entry name" value="DNA_Repair-Maintenance_Comp"/>
</dbReference>
<evidence type="ECO:0000313" key="10">
    <source>
        <dbReference type="EMBL" id="SNY49240.1"/>
    </source>
</evidence>
<dbReference type="Pfam" id="PF00149">
    <property type="entry name" value="Metallophos"/>
    <property type="match status" value="1"/>
</dbReference>
<evidence type="ECO:0000256" key="2">
    <source>
        <dbReference type="ARBA" id="ARBA00011322"/>
    </source>
</evidence>
<evidence type="ECO:0000256" key="6">
    <source>
        <dbReference type="ARBA" id="ARBA00022839"/>
    </source>
</evidence>
<accession>A0A285IML3</accession>
<dbReference type="AlphaFoldDB" id="A0A285IML3"/>
<keyword evidence="7" id="KW-0235">DNA replication</keyword>
<dbReference type="GO" id="GO:0006310">
    <property type="term" value="P:DNA recombination"/>
    <property type="evidence" value="ECO:0007669"/>
    <property type="project" value="UniProtKB-KW"/>
</dbReference>
<dbReference type="InterPro" id="IPR004593">
    <property type="entry name" value="SbcD"/>
</dbReference>
<dbReference type="Proteomes" id="UP000219353">
    <property type="component" value="Unassembled WGS sequence"/>
</dbReference>
<comment type="function">
    <text evidence="7">SbcCD cleaves DNA hairpin structures. These structures can inhibit DNA replication and are intermediates in certain DNA recombination reactions. The complex acts as a 3'-&gt;5' double strand exonuclease that can open hairpins. It also has a 5' single-strand endonuclease activity.</text>
</comment>
<reference evidence="11" key="1">
    <citation type="submission" date="2017-09" db="EMBL/GenBank/DDBJ databases">
        <authorList>
            <person name="Varghese N."/>
            <person name="Submissions S."/>
        </authorList>
    </citation>
    <scope>NUCLEOTIDE SEQUENCE [LARGE SCALE GENOMIC DNA]</scope>
    <source>
        <strain evidence="11">CGMCC 1.12461</strain>
    </source>
</reference>
<feature type="domain" description="Calcineurin-like phosphoesterase" evidence="8">
    <location>
        <begin position="1"/>
        <end position="110"/>
    </location>
</feature>
<protein>
    <recommendedName>
        <fullName evidence="3 7">Nuclease SbcCD subunit D</fullName>
    </recommendedName>
</protein>
<feature type="domain" description="Nuclease SbcCD subunit D C-terminal" evidence="9">
    <location>
        <begin position="280"/>
        <end position="380"/>
    </location>
</feature>
<dbReference type="Pfam" id="PF12320">
    <property type="entry name" value="SbcD_C"/>
    <property type="match status" value="1"/>
</dbReference>
<evidence type="ECO:0000256" key="4">
    <source>
        <dbReference type="ARBA" id="ARBA00022722"/>
    </source>
</evidence>
<dbReference type="Gene3D" id="3.60.21.10">
    <property type="match status" value="1"/>
</dbReference>
<dbReference type="OrthoDB" id="9773856at2"/>
<keyword evidence="4 7" id="KW-0540">Nuclease</keyword>
<comment type="similarity">
    <text evidence="1 7">Belongs to the SbcD family.</text>
</comment>
<evidence type="ECO:0000313" key="11">
    <source>
        <dbReference type="Proteomes" id="UP000219353"/>
    </source>
</evidence>
<dbReference type="NCBIfam" id="TIGR00619">
    <property type="entry name" value="sbcd"/>
    <property type="match status" value="1"/>
</dbReference>
<keyword evidence="11" id="KW-1185">Reference proteome</keyword>
<dbReference type="InterPro" id="IPR029052">
    <property type="entry name" value="Metallo-depent_PP-like"/>
</dbReference>
<comment type="subunit">
    <text evidence="2 7">Heterodimer of SbcC and SbcD.</text>
</comment>
<dbReference type="PANTHER" id="PTHR30337:SF0">
    <property type="entry name" value="NUCLEASE SBCCD SUBUNIT D"/>
    <property type="match status" value="1"/>
</dbReference>
<dbReference type="InterPro" id="IPR004843">
    <property type="entry name" value="Calcineurin-like_PHP"/>
</dbReference>
<keyword evidence="7" id="KW-0233">DNA recombination</keyword>
<dbReference type="GO" id="GO:0006260">
    <property type="term" value="P:DNA replication"/>
    <property type="evidence" value="ECO:0007669"/>
    <property type="project" value="UniProtKB-KW"/>
</dbReference>
<dbReference type="InterPro" id="IPR026843">
    <property type="entry name" value="SbcD_C"/>
</dbReference>
<dbReference type="NCBIfam" id="NF008206">
    <property type="entry name" value="PRK10966.1"/>
    <property type="match status" value="1"/>
</dbReference>
<keyword evidence="5 7" id="KW-0378">Hydrolase</keyword>
<dbReference type="SUPFAM" id="SSF56300">
    <property type="entry name" value="Metallo-dependent phosphatases"/>
    <property type="match status" value="1"/>
</dbReference>
<name>A0A285IML3_9GAMM</name>
<dbReference type="GO" id="GO:0004519">
    <property type="term" value="F:endonuclease activity"/>
    <property type="evidence" value="ECO:0007669"/>
    <property type="project" value="UniProtKB-KW"/>
</dbReference>
<evidence type="ECO:0000259" key="9">
    <source>
        <dbReference type="Pfam" id="PF12320"/>
    </source>
</evidence>
<organism evidence="10 11">
    <name type="scientific">Arsukibacterium tuosuense</name>
    <dbReference type="NCBI Taxonomy" id="1323745"/>
    <lineage>
        <taxon>Bacteria</taxon>
        <taxon>Pseudomonadati</taxon>
        <taxon>Pseudomonadota</taxon>
        <taxon>Gammaproteobacteria</taxon>
        <taxon>Chromatiales</taxon>
        <taxon>Chromatiaceae</taxon>
        <taxon>Arsukibacterium</taxon>
    </lineage>
</organism>
<proteinExistence type="inferred from homology"/>
<dbReference type="EMBL" id="OBEB01000002">
    <property type="protein sequence ID" value="SNY49240.1"/>
    <property type="molecule type" value="Genomic_DNA"/>
</dbReference>
<keyword evidence="7" id="KW-0255">Endonuclease</keyword>
<evidence type="ECO:0000256" key="1">
    <source>
        <dbReference type="ARBA" id="ARBA00010555"/>
    </source>
</evidence>
<dbReference type="CDD" id="cd00840">
    <property type="entry name" value="MPP_Mre11_N"/>
    <property type="match status" value="1"/>
</dbReference>
<sequence>MRILHSSDWHLGQHFIGKSRAAEHAAFLRWLVAQVSELKIDALIVAGDIFDTATPPSYARELYNQFIVDLQPTGCQLVMLGGNHDSPAVLAESKQLLAKLHTTVIPAIPANLAEQLLVLTDQHSAPACLLAAVPFLRSRDLLQSQAGQSGQQKQQDLQQAIASHYQQLFELARQYNEQHQLQLPIIMTGHLTTVGVSQSESVRDIYIGSLEAFSASKFPPADYIALGHIHQAQQLNSSTDIRYSGSPIPLSFDEARQQKQLWLLEFNGNDKAVSSIAVPCFQPLASIKTDLASLPAMLKPLLDTLADEASLWLEVVINSSDGYLSDLQPRVEKLLSELPVELLRLRRERTSSGSSLQQLEQTSLAELSPADVWQARLADEELTAEQQQQLTELHQLVLAKVWDTTQRAGQGNKDDNG</sequence>
<evidence type="ECO:0000256" key="7">
    <source>
        <dbReference type="RuleBase" id="RU363069"/>
    </source>
</evidence>
<dbReference type="PANTHER" id="PTHR30337">
    <property type="entry name" value="COMPONENT OF ATP-DEPENDENT DSDNA EXONUCLEASE"/>
    <property type="match status" value="1"/>
</dbReference>
<gene>
    <name evidence="7" type="primary">sbcD</name>
    <name evidence="10" type="ORF">SAMN06297280_1301</name>
</gene>
<evidence type="ECO:0000256" key="5">
    <source>
        <dbReference type="ARBA" id="ARBA00022801"/>
    </source>
</evidence>
<dbReference type="RefSeq" id="WP_097110889.1">
    <property type="nucleotide sequence ID" value="NZ_OBEB01000002.1"/>
</dbReference>
<keyword evidence="6 7" id="KW-0269">Exonuclease</keyword>
<evidence type="ECO:0000256" key="3">
    <source>
        <dbReference type="ARBA" id="ARBA00013365"/>
    </source>
</evidence>